<dbReference type="Proteomes" id="UP000076609">
    <property type="component" value="Unassembled WGS sequence"/>
</dbReference>
<keyword evidence="2" id="KW-1185">Reference proteome</keyword>
<dbReference type="EMBL" id="LQQO01000061">
    <property type="protein sequence ID" value="KZE08717.1"/>
    <property type="molecule type" value="Genomic_DNA"/>
</dbReference>
<dbReference type="RefSeq" id="WP_066693811.1">
    <property type="nucleotide sequence ID" value="NZ_CP117025.1"/>
</dbReference>
<protein>
    <recommendedName>
        <fullName evidence="3">VanZ-like domain-containing protein</fullName>
    </recommendedName>
</protein>
<reference evidence="2" key="1">
    <citation type="submission" date="2016-01" db="EMBL/GenBank/DDBJ databases">
        <title>Draft genome of Chromobacterium sp. F49.</title>
        <authorList>
            <person name="Hong K.W."/>
        </authorList>
    </citation>
    <scope>NUCLEOTIDE SEQUENCE [LARGE SCALE GENOMIC DNA]</scope>
    <source>
        <strain evidence="2">CN3</strain>
    </source>
</reference>
<comment type="caution">
    <text evidence="1">The sequence shown here is derived from an EMBL/GenBank/DDBJ whole genome shotgun (WGS) entry which is preliminary data.</text>
</comment>
<proteinExistence type="predicted"/>
<accession>A0ABR5Y832</accession>
<evidence type="ECO:0008006" key="3">
    <source>
        <dbReference type="Google" id="ProtNLM"/>
    </source>
</evidence>
<evidence type="ECO:0000313" key="1">
    <source>
        <dbReference type="EMBL" id="KZE08717.1"/>
    </source>
</evidence>
<gene>
    <name evidence="1" type="ORF">AVT10_07270</name>
</gene>
<evidence type="ECO:0000313" key="2">
    <source>
        <dbReference type="Proteomes" id="UP000076609"/>
    </source>
</evidence>
<sequence length="111" mass="12376">MDIPALYAQLIQEIGDGTGMADSLLHVHAGMAVLLTTRVLTGYRLSTPVPLAVVALAELANEVLDRLHYGSWRWDDTLLDIVNTMFWPTMLFIGLRLRNRFEPRDEPGNAG</sequence>
<organism evidence="1 2">
    <name type="scientific">Sphingomonas hankookensis</name>
    <dbReference type="NCBI Taxonomy" id="563996"/>
    <lineage>
        <taxon>Bacteria</taxon>
        <taxon>Pseudomonadati</taxon>
        <taxon>Pseudomonadota</taxon>
        <taxon>Alphaproteobacteria</taxon>
        <taxon>Sphingomonadales</taxon>
        <taxon>Sphingomonadaceae</taxon>
        <taxon>Sphingomonas</taxon>
    </lineage>
</organism>
<name>A0ABR5Y832_9SPHN</name>